<evidence type="ECO:0000256" key="1">
    <source>
        <dbReference type="ARBA" id="ARBA00005964"/>
    </source>
</evidence>
<dbReference type="Gene3D" id="3.40.50.1820">
    <property type="entry name" value="alpha/beta hydrolase"/>
    <property type="match status" value="1"/>
</dbReference>
<feature type="chain" id="PRO_5028525068" description="Carboxylic ester hydrolase" evidence="3">
    <location>
        <begin position="27"/>
        <end position="548"/>
    </location>
</feature>
<keyword evidence="2 3" id="KW-0378">Hydrolase</keyword>
<keyword evidence="3" id="KW-0732">Signal</keyword>
<dbReference type="GeneID" id="109463783"/>
<feature type="domain" description="Carboxylesterase type B" evidence="4">
    <location>
        <begin position="30"/>
        <end position="542"/>
    </location>
</feature>
<dbReference type="Pfam" id="PF00135">
    <property type="entry name" value="COesterase"/>
    <property type="match status" value="1"/>
</dbReference>
<dbReference type="RefSeq" id="XP_019616203.1">
    <property type="nucleotide sequence ID" value="XM_019760644.1"/>
</dbReference>
<comment type="similarity">
    <text evidence="1 3">Belongs to the type-B carboxylesterase/lipase family.</text>
</comment>
<proteinExistence type="inferred from homology"/>
<dbReference type="InterPro" id="IPR019826">
    <property type="entry name" value="Carboxylesterase_B_AS"/>
</dbReference>
<feature type="signal peptide" evidence="3">
    <location>
        <begin position="1"/>
        <end position="26"/>
    </location>
</feature>
<dbReference type="EC" id="3.1.1.-" evidence="3"/>
<evidence type="ECO:0000259" key="4">
    <source>
        <dbReference type="Pfam" id="PF00135"/>
    </source>
</evidence>
<dbReference type="PROSITE" id="PS00122">
    <property type="entry name" value="CARBOXYLESTERASE_B_1"/>
    <property type="match status" value="1"/>
</dbReference>
<organism evidence="5 6">
    <name type="scientific">Branchiostoma belcheri</name>
    <name type="common">Amphioxus</name>
    <dbReference type="NCBI Taxonomy" id="7741"/>
    <lineage>
        <taxon>Eukaryota</taxon>
        <taxon>Metazoa</taxon>
        <taxon>Chordata</taxon>
        <taxon>Cephalochordata</taxon>
        <taxon>Leptocardii</taxon>
        <taxon>Amphioxiformes</taxon>
        <taxon>Branchiostomatidae</taxon>
        <taxon>Branchiostoma</taxon>
    </lineage>
</organism>
<dbReference type="OrthoDB" id="3200163at2759"/>
<sequence>MNILDSLNLLACALGLLWCDSVQVNAQKGPLVETTYGKVQGLYTEKARVFYGIPYAAPPTGPLRWKPPQEPASWAPNVLQVTEKEPGCPQNCTLPPHMCPPKTDEDCLYMNIFTPLNASPQSLVPVMMWIHGGQFLRGSSEVILYDGQYYANETGVVVVTFNYRLGALGFLTAGTGKNASKGNYGIMDQRQAMQWVQKNIAAFGGDPKQVTLFGESAGGMSISIHLCSNQSADLFHRGIIESDPLGIPYRTQAEATRLGEYFAEELGCRHGDMVCMAGKQPQDIIVAQTKAGNKLQVSLKYPVEIFVPWGPHVDGVELLEQTVDTFRAGNAQKKPIIIGTTSEEAVMYVYEGFGKPVSALGYYEYMTGFLLPSLAIEPWKVLEVLREYPADKSSNDQRPNMATIGTEWLFTCANRAAVRGHVGAQNDVFLYQFAHAFSFPGWGPHFQFCVNHSCHGAELPFSWHGNSMDLYTYTTDEVTLADLMACYWSNFAHTGNPNNGPCQKKSAPEWPAYDEDARKYIEFQTPASLAMQDLDGATCDFWDSINDY</sequence>
<dbReference type="AlphaFoldDB" id="A0A6P4XVT1"/>
<dbReference type="GO" id="GO:0016787">
    <property type="term" value="F:hydrolase activity"/>
    <property type="evidence" value="ECO:0007669"/>
    <property type="project" value="UniProtKB-KW"/>
</dbReference>
<keyword evidence="5" id="KW-1185">Reference proteome</keyword>
<dbReference type="Proteomes" id="UP000515135">
    <property type="component" value="Unplaced"/>
</dbReference>
<dbReference type="PANTHER" id="PTHR45570">
    <property type="entry name" value="CARBOXYLIC ESTER HYDROLASE"/>
    <property type="match status" value="1"/>
</dbReference>
<gene>
    <name evidence="6" type="primary">LOC109463783</name>
</gene>
<dbReference type="KEGG" id="bbel:109463783"/>
<evidence type="ECO:0000313" key="5">
    <source>
        <dbReference type="Proteomes" id="UP000515135"/>
    </source>
</evidence>
<dbReference type="SUPFAM" id="SSF53474">
    <property type="entry name" value="alpha/beta-Hydrolases"/>
    <property type="match status" value="1"/>
</dbReference>
<evidence type="ECO:0000256" key="2">
    <source>
        <dbReference type="ARBA" id="ARBA00022801"/>
    </source>
</evidence>
<protein>
    <recommendedName>
        <fullName evidence="3">Carboxylic ester hydrolase</fullName>
        <ecNumber evidence="3">3.1.1.-</ecNumber>
    </recommendedName>
</protein>
<accession>A0A6P4XVT1</accession>
<dbReference type="PANTHER" id="PTHR45570:SF1">
    <property type="entry name" value="CARBOXYLIC ESTER HYDROLASE"/>
    <property type="match status" value="1"/>
</dbReference>
<evidence type="ECO:0000313" key="6">
    <source>
        <dbReference type="RefSeq" id="XP_019616203.1"/>
    </source>
</evidence>
<reference evidence="6" key="1">
    <citation type="submission" date="2025-08" db="UniProtKB">
        <authorList>
            <consortium name="RefSeq"/>
        </authorList>
    </citation>
    <scope>IDENTIFICATION</scope>
    <source>
        <tissue evidence="6">Gonad</tissue>
    </source>
</reference>
<dbReference type="InterPro" id="IPR002018">
    <property type="entry name" value="CarbesteraseB"/>
</dbReference>
<dbReference type="InterPro" id="IPR029058">
    <property type="entry name" value="AB_hydrolase_fold"/>
</dbReference>
<evidence type="ECO:0000256" key="3">
    <source>
        <dbReference type="RuleBase" id="RU361235"/>
    </source>
</evidence>
<name>A0A6P4XVT1_BRABE</name>